<evidence type="ECO:0000256" key="1">
    <source>
        <dbReference type="SAM" id="Phobius"/>
    </source>
</evidence>
<dbReference type="RefSeq" id="WP_214622924.1">
    <property type="nucleotide sequence ID" value="NZ_JAHGAW010000005.1"/>
</dbReference>
<accession>A0A9X1DBS4</accession>
<protein>
    <submittedName>
        <fullName evidence="2">CcoQ/FixQ family Cbb3-type cytochrome c oxidase assembly chaperone</fullName>
    </submittedName>
</protein>
<sequence>MSIDHNLLVAVSKSVGLFYLIAMAATALVYSCWPANRERFNKAARDIIDDEDAPWQ</sequence>
<reference evidence="2" key="1">
    <citation type="submission" date="2021-05" db="EMBL/GenBank/DDBJ databases">
        <title>Genome of Sphingobium sp. strain.</title>
        <authorList>
            <person name="Fan R."/>
        </authorList>
    </citation>
    <scope>NUCLEOTIDE SEQUENCE</scope>
    <source>
        <strain evidence="2">H33</strain>
    </source>
</reference>
<evidence type="ECO:0000313" key="2">
    <source>
        <dbReference type="EMBL" id="MBT2187187.1"/>
    </source>
</evidence>
<comment type="caution">
    <text evidence="2">The sequence shown here is derived from an EMBL/GenBank/DDBJ whole genome shotgun (WGS) entry which is preliminary data.</text>
</comment>
<dbReference type="Proteomes" id="UP001138757">
    <property type="component" value="Unassembled WGS sequence"/>
</dbReference>
<dbReference type="InterPro" id="IPR008621">
    <property type="entry name" value="Cbb3-typ_cyt_oxidase_comp"/>
</dbReference>
<keyword evidence="3" id="KW-1185">Reference proteome</keyword>
<dbReference type="EMBL" id="JAHGAW010000005">
    <property type="protein sequence ID" value="MBT2187187.1"/>
    <property type="molecule type" value="Genomic_DNA"/>
</dbReference>
<evidence type="ECO:0000313" key="3">
    <source>
        <dbReference type="Proteomes" id="UP001138757"/>
    </source>
</evidence>
<keyword evidence="1" id="KW-1133">Transmembrane helix</keyword>
<feature type="transmembrane region" description="Helical" evidence="1">
    <location>
        <begin position="16"/>
        <end position="33"/>
    </location>
</feature>
<keyword evidence="1" id="KW-0812">Transmembrane</keyword>
<name>A0A9X1DBS4_9SPHN</name>
<proteinExistence type="predicted"/>
<dbReference type="AlphaFoldDB" id="A0A9X1DBS4"/>
<keyword evidence="1" id="KW-0472">Membrane</keyword>
<organism evidence="2 3">
    <name type="scientific">Sphingobium nicotianae</name>
    <dbReference type="NCBI Taxonomy" id="2782607"/>
    <lineage>
        <taxon>Bacteria</taxon>
        <taxon>Pseudomonadati</taxon>
        <taxon>Pseudomonadota</taxon>
        <taxon>Alphaproteobacteria</taxon>
        <taxon>Sphingomonadales</taxon>
        <taxon>Sphingomonadaceae</taxon>
        <taxon>Sphingobium</taxon>
    </lineage>
</organism>
<gene>
    <name evidence="2" type="ORF">KK488_09550</name>
</gene>
<dbReference type="Pfam" id="PF05545">
    <property type="entry name" value="FixQ"/>
    <property type="match status" value="1"/>
</dbReference>